<evidence type="ECO:0000313" key="2">
    <source>
        <dbReference type="EMBL" id="OGC44743.1"/>
    </source>
</evidence>
<name>A0A1F4UKK3_UNCKA</name>
<dbReference type="InterPro" id="IPR011256">
    <property type="entry name" value="Reg_factor_effector_dom_sf"/>
</dbReference>
<dbReference type="InterPro" id="IPR029442">
    <property type="entry name" value="GyrI-like"/>
</dbReference>
<organism evidence="2 3">
    <name type="scientific">candidate division WWE3 bacterium RBG_19FT_COMBO_53_11</name>
    <dbReference type="NCBI Taxonomy" id="1802613"/>
    <lineage>
        <taxon>Bacteria</taxon>
        <taxon>Katanobacteria</taxon>
    </lineage>
</organism>
<dbReference type="Proteomes" id="UP000176583">
    <property type="component" value="Unassembled WGS sequence"/>
</dbReference>
<dbReference type="EMBL" id="MEUW01000011">
    <property type="protein sequence ID" value="OGC44743.1"/>
    <property type="molecule type" value="Genomic_DNA"/>
</dbReference>
<dbReference type="PIRSF" id="PIRSF031644">
    <property type="entry name" value="UCP031644"/>
    <property type="match status" value="1"/>
</dbReference>
<gene>
    <name evidence="2" type="ORF">A2V54_01030</name>
</gene>
<evidence type="ECO:0000313" key="3">
    <source>
        <dbReference type="Proteomes" id="UP000176583"/>
    </source>
</evidence>
<dbReference type="InterPro" id="IPR008319">
    <property type="entry name" value="GyrI-like_CCH_Lin2189-like"/>
</dbReference>
<comment type="caution">
    <text evidence="2">The sequence shown here is derived from an EMBL/GenBank/DDBJ whole genome shotgun (WGS) entry which is preliminary data.</text>
</comment>
<evidence type="ECO:0000259" key="1">
    <source>
        <dbReference type="Pfam" id="PF06445"/>
    </source>
</evidence>
<sequence>MKTLDYKSISSSKQYDQFLKDLYIGVKQKVEEIIVPPVKIIAVEGNEPPASKQYQTAIACLYGIGYTLKMSLKYGKLPKPNDYFDYSVGGLETLWWSKEGTPFEIANPKTLQWKAYLMVPAFVDQDLFAEAVAMAKKKKPEIPYENVKLEELDEGHSVQILHVGPYDQERPTIELLNGYIKENSLEMAGKHHEIYISDPRRTKPEKLKTIIRFLVRKVK</sequence>
<dbReference type="SUPFAM" id="SSF55136">
    <property type="entry name" value="Probable bacterial effector-binding domain"/>
    <property type="match status" value="1"/>
</dbReference>
<feature type="domain" description="GyrI-like small molecule binding" evidence="1">
    <location>
        <begin position="129"/>
        <end position="213"/>
    </location>
</feature>
<protein>
    <recommendedName>
        <fullName evidence="1">GyrI-like small molecule binding domain-containing protein</fullName>
    </recommendedName>
</protein>
<dbReference type="Gene3D" id="3.20.80.10">
    <property type="entry name" value="Regulatory factor, effector binding domain"/>
    <property type="match status" value="1"/>
</dbReference>
<dbReference type="Pfam" id="PF06445">
    <property type="entry name" value="GyrI-like"/>
    <property type="match status" value="1"/>
</dbReference>
<dbReference type="STRING" id="1802613.A2V54_01030"/>
<accession>A0A1F4UKK3</accession>
<proteinExistence type="predicted"/>
<reference evidence="2 3" key="1">
    <citation type="journal article" date="2016" name="Nat. Commun.">
        <title>Thousands of microbial genomes shed light on interconnected biogeochemical processes in an aquifer system.</title>
        <authorList>
            <person name="Anantharaman K."/>
            <person name="Brown C.T."/>
            <person name="Hug L.A."/>
            <person name="Sharon I."/>
            <person name="Castelle C.J."/>
            <person name="Probst A.J."/>
            <person name="Thomas B.C."/>
            <person name="Singh A."/>
            <person name="Wilkins M.J."/>
            <person name="Karaoz U."/>
            <person name="Brodie E.L."/>
            <person name="Williams K.H."/>
            <person name="Hubbard S.S."/>
            <person name="Banfield J.F."/>
        </authorList>
    </citation>
    <scope>NUCLEOTIDE SEQUENCE [LARGE SCALE GENOMIC DNA]</scope>
</reference>
<dbReference type="AlphaFoldDB" id="A0A1F4UKK3"/>